<reference evidence="2 3" key="1">
    <citation type="submission" date="2022-10" db="EMBL/GenBank/DDBJ databases">
        <title>Luteolibacter flavescens strain MCCC 1K03193, whole genome shotgun sequencing project.</title>
        <authorList>
            <person name="Zhao G."/>
            <person name="Shen L."/>
        </authorList>
    </citation>
    <scope>NUCLEOTIDE SEQUENCE [LARGE SCALE GENOMIC DNA]</scope>
    <source>
        <strain evidence="2 3">MCCC 1K03193</strain>
    </source>
</reference>
<comment type="caution">
    <text evidence="2">The sequence shown here is derived from an EMBL/GenBank/DDBJ whole genome shotgun (WGS) entry which is preliminary data.</text>
</comment>
<evidence type="ECO:0000313" key="2">
    <source>
        <dbReference type="EMBL" id="MCW1884001.1"/>
    </source>
</evidence>
<gene>
    <name evidence="2" type="ORF">OKA04_04625</name>
</gene>
<keyword evidence="3" id="KW-1185">Reference proteome</keyword>
<feature type="transmembrane region" description="Helical" evidence="1">
    <location>
        <begin position="41"/>
        <end position="61"/>
    </location>
</feature>
<protein>
    <recommendedName>
        <fullName evidence="4">Holin</fullName>
    </recommendedName>
</protein>
<dbReference type="EMBL" id="JAPDDS010000002">
    <property type="protein sequence ID" value="MCW1884001.1"/>
    <property type="molecule type" value="Genomic_DNA"/>
</dbReference>
<dbReference type="Proteomes" id="UP001207930">
    <property type="component" value="Unassembled WGS sequence"/>
</dbReference>
<feature type="transmembrane region" description="Helical" evidence="1">
    <location>
        <begin position="73"/>
        <end position="93"/>
    </location>
</feature>
<keyword evidence="1" id="KW-0472">Membrane</keyword>
<keyword evidence="1" id="KW-1133">Transmembrane helix</keyword>
<keyword evidence="1" id="KW-0812">Transmembrane</keyword>
<evidence type="ECO:0000313" key="3">
    <source>
        <dbReference type="Proteomes" id="UP001207930"/>
    </source>
</evidence>
<accession>A0ABT3FL80</accession>
<organism evidence="2 3">
    <name type="scientific">Luteolibacter flavescens</name>
    <dbReference type="NCBI Taxonomy" id="1859460"/>
    <lineage>
        <taxon>Bacteria</taxon>
        <taxon>Pseudomonadati</taxon>
        <taxon>Verrucomicrobiota</taxon>
        <taxon>Verrucomicrobiia</taxon>
        <taxon>Verrucomicrobiales</taxon>
        <taxon>Verrucomicrobiaceae</taxon>
        <taxon>Luteolibacter</taxon>
    </lineage>
</organism>
<evidence type="ECO:0000256" key="1">
    <source>
        <dbReference type="SAM" id="Phobius"/>
    </source>
</evidence>
<proteinExistence type="predicted"/>
<evidence type="ECO:0008006" key="4">
    <source>
        <dbReference type="Google" id="ProtNLM"/>
    </source>
</evidence>
<name>A0ABT3FL80_9BACT</name>
<sequence length="172" mass="16998">MKEKLGSLIQGLAIALGSIGTFLEGQNLIAPEDVAAVNNAGGSIAAALGIILAAIIMHVIGSRIKKSGVGNSGGNLPAIALTMTVALSMVGALPSCSVVSSAVTGAPIPATSVQRADQPGARPFLVASADVAQAEAEADAAEQAGTKPPIHGLYDAGRAATAVREVFTESSK</sequence>
<dbReference type="RefSeq" id="WP_264499960.1">
    <property type="nucleotide sequence ID" value="NZ_JAPDDS010000002.1"/>
</dbReference>